<dbReference type="InterPro" id="IPR010721">
    <property type="entry name" value="UstE-like"/>
</dbReference>
<proteinExistence type="predicted"/>
<reference evidence="3" key="1">
    <citation type="submission" date="2017-12" db="EMBL/GenBank/DDBJ databases">
        <title>Genomic analysis of Paracoccus sp. CBA4604.</title>
        <authorList>
            <person name="Roh S.W."/>
            <person name="Kim J.Y."/>
            <person name="Kim J.S."/>
        </authorList>
    </citation>
    <scope>NUCLEOTIDE SEQUENCE [LARGE SCALE GENOMIC DNA]</scope>
    <source>
        <strain evidence="3">CBA4604</strain>
    </source>
</reference>
<feature type="transmembrane region" description="Helical" evidence="1">
    <location>
        <begin position="86"/>
        <end position="105"/>
    </location>
</feature>
<feature type="transmembrane region" description="Helical" evidence="1">
    <location>
        <begin position="30"/>
        <end position="50"/>
    </location>
</feature>
<name>A0A2K9MGS2_9RHOB</name>
<dbReference type="Pfam" id="PF06966">
    <property type="entry name" value="DUF1295"/>
    <property type="match status" value="1"/>
</dbReference>
<dbReference type="PANTHER" id="PTHR32251">
    <property type="entry name" value="3-OXO-5-ALPHA-STEROID 4-DEHYDROGENASE"/>
    <property type="match status" value="1"/>
</dbReference>
<sequence length="316" mass="36009">MIYAFVIWIIFAVTWRLVMPPEARGRNWSYAHMLVPGIGLLVYSLAPPGLAQPVGVWLWGGVAMFFLGAIGWSIGMAMRNHSIMDVVYPCISLGIALTMVLLAAPQMTMRLIVVLGLMVVWMLRMVLHAFGTNFDTEQQPYAAHRKRFGSRWPAWSFFAVYMLQGILIWIWCMPFAFTAVAGDVTMQWTDWLGVAVWLVGFIFLVVSDSQMNAFKADPANKGGIMDRGLWSLSRHPNYFGESLVWFGYFMFALAHPWGWVSIIGPIYTTWFMGWGSATPGNERHMRKTRGEAWDDYVRRVPMFFPRLTPRRNGGQS</sequence>
<organism evidence="2 3">
    <name type="scientific">Paracoccus jeotgali</name>
    <dbReference type="NCBI Taxonomy" id="2065379"/>
    <lineage>
        <taxon>Bacteria</taxon>
        <taxon>Pseudomonadati</taxon>
        <taxon>Pseudomonadota</taxon>
        <taxon>Alphaproteobacteria</taxon>
        <taxon>Rhodobacterales</taxon>
        <taxon>Paracoccaceae</taxon>
        <taxon>Paracoccus</taxon>
    </lineage>
</organism>
<evidence type="ECO:0000313" key="2">
    <source>
        <dbReference type="EMBL" id="AUM74849.1"/>
    </source>
</evidence>
<dbReference type="KEGG" id="paru:CYR75_11685"/>
<gene>
    <name evidence="2" type="ORF">CYR75_11685</name>
</gene>
<dbReference type="PROSITE" id="PS50244">
    <property type="entry name" value="S5A_REDUCTASE"/>
    <property type="match status" value="1"/>
</dbReference>
<keyword evidence="1" id="KW-0472">Membrane</keyword>
<feature type="transmembrane region" description="Helical" evidence="1">
    <location>
        <begin position="152"/>
        <end position="176"/>
    </location>
</feature>
<dbReference type="Gene3D" id="1.20.120.1630">
    <property type="match status" value="1"/>
</dbReference>
<keyword evidence="1" id="KW-1133">Transmembrane helix</keyword>
<feature type="transmembrane region" description="Helical" evidence="1">
    <location>
        <begin position="188"/>
        <end position="206"/>
    </location>
</feature>
<feature type="transmembrane region" description="Helical" evidence="1">
    <location>
        <begin position="6"/>
        <end position="23"/>
    </location>
</feature>
<protein>
    <submittedName>
        <fullName evidence="2">Uncharacterized protein</fullName>
    </submittedName>
</protein>
<feature type="transmembrane region" description="Helical" evidence="1">
    <location>
        <begin position="56"/>
        <end position="74"/>
    </location>
</feature>
<evidence type="ECO:0000313" key="3">
    <source>
        <dbReference type="Proteomes" id="UP000234882"/>
    </source>
</evidence>
<feature type="transmembrane region" description="Helical" evidence="1">
    <location>
        <begin position="243"/>
        <end position="267"/>
    </location>
</feature>
<accession>A0A2K9MGS2</accession>
<dbReference type="GO" id="GO:0016020">
    <property type="term" value="C:membrane"/>
    <property type="evidence" value="ECO:0007669"/>
    <property type="project" value="TreeGrafter"/>
</dbReference>
<dbReference type="AlphaFoldDB" id="A0A2K9MGS2"/>
<feature type="transmembrane region" description="Helical" evidence="1">
    <location>
        <begin position="111"/>
        <end position="131"/>
    </location>
</feature>
<dbReference type="PANTHER" id="PTHR32251:SF17">
    <property type="entry name" value="STEROID 5-ALPHA REDUCTASE C-TERMINAL DOMAIN-CONTAINING PROTEIN"/>
    <property type="match status" value="1"/>
</dbReference>
<evidence type="ECO:0000256" key="1">
    <source>
        <dbReference type="SAM" id="Phobius"/>
    </source>
</evidence>
<dbReference type="OrthoDB" id="9789029at2"/>
<dbReference type="RefSeq" id="WP_101500194.1">
    <property type="nucleotide sequence ID" value="NZ_CP025583.1"/>
</dbReference>
<keyword evidence="3" id="KW-1185">Reference proteome</keyword>
<dbReference type="EMBL" id="CP025583">
    <property type="protein sequence ID" value="AUM74849.1"/>
    <property type="molecule type" value="Genomic_DNA"/>
</dbReference>
<keyword evidence="1" id="KW-0812">Transmembrane</keyword>
<dbReference type="Proteomes" id="UP000234882">
    <property type="component" value="Chromosome"/>
</dbReference>